<keyword evidence="4" id="KW-1185">Reference proteome</keyword>
<gene>
    <name evidence="3" type="ORF">GBAR_LOCUS19038</name>
</gene>
<dbReference type="GO" id="GO:0006313">
    <property type="term" value="P:DNA transposition"/>
    <property type="evidence" value="ECO:0007669"/>
    <property type="project" value="InterPro"/>
</dbReference>
<feature type="domain" description="Transposase IS4-like" evidence="1">
    <location>
        <begin position="87"/>
        <end position="227"/>
    </location>
</feature>
<dbReference type="NCBIfam" id="NF033580">
    <property type="entry name" value="transpos_IS5_3"/>
    <property type="match status" value="1"/>
</dbReference>
<dbReference type="InterPro" id="IPR002559">
    <property type="entry name" value="Transposase_11"/>
</dbReference>
<organism evidence="3 4">
    <name type="scientific">Geodia barretti</name>
    <name type="common">Barrett's horny sponge</name>
    <dbReference type="NCBI Taxonomy" id="519541"/>
    <lineage>
        <taxon>Eukaryota</taxon>
        <taxon>Metazoa</taxon>
        <taxon>Porifera</taxon>
        <taxon>Demospongiae</taxon>
        <taxon>Heteroscleromorpha</taxon>
        <taxon>Tetractinellida</taxon>
        <taxon>Astrophorina</taxon>
        <taxon>Geodiidae</taxon>
        <taxon>Geodia</taxon>
    </lineage>
</organism>
<comment type="caution">
    <text evidence="3">The sequence shown here is derived from an EMBL/GenBank/DDBJ whole genome shotgun (WGS) entry which is preliminary data.</text>
</comment>
<dbReference type="AlphaFoldDB" id="A0AA35SQH6"/>
<proteinExistence type="predicted"/>
<dbReference type="GO" id="GO:0004803">
    <property type="term" value="F:transposase activity"/>
    <property type="evidence" value="ECO:0007669"/>
    <property type="project" value="InterPro"/>
</dbReference>
<dbReference type="PANTHER" id="PTHR30007">
    <property type="entry name" value="PHP DOMAIN PROTEIN"/>
    <property type="match status" value="1"/>
</dbReference>
<dbReference type="InterPro" id="IPR025161">
    <property type="entry name" value="IS402-like_dom"/>
</dbReference>
<evidence type="ECO:0000313" key="4">
    <source>
        <dbReference type="Proteomes" id="UP001174909"/>
    </source>
</evidence>
<evidence type="ECO:0000313" key="3">
    <source>
        <dbReference type="EMBL" id="CAI8033739.1"/>
    </source>
</evidence>
<accession>A0AA35SQH6</accession>
<feature type="domain" description="Insertion element IS402-like" evidence="2">
    <location>
        <begin position="4"/>
        <end position="73"/>
    </location>
</feature>
<dbReference type="Pfam" id="PF13340">
    <property type="entry name" value="DUF4096"/>
    <property type="match status" value="1"/>
</dbReference>
<dbReference type="GO" id="GO:0003677">
    <property type="term" value="F:DNA binding"/>
    <property type="evidence" value="ECO:0007669"/>
    <property type="project" value="InterPro"/>
</dbReference>
<sequence length="237" mass="27141">MEITAAQYERIAPVLPIQRGNVKLSNLQVLNAILYVAEQGCQWRGLPARFGNWHTVYTRMNRWSKNGVIDRVFEHLQREQIVRIKLEAVAMDSTIVKSIGKSRGGWSTKIHMVAADARTAITFSLSPGQAHDAPEGRKLLTRLGPQRPGLSLLMDRAYEGNETRQLALALGFMPVVPPLSTRVHPWAYDREIYQRRNQIERLFRRPKGFSRIFSRFEKLDVLFLGFISFALILDALR</sequence>
<dbReference type="EMBL" id="CASHTH010002689">
    <property type="protein sequence ID" value="CAI8033739.1"/>
    <property type="molecule type" value="Genomic_DNA"/>
</dbReference>
<name>A0AA35SQH6_GEOBA</name>
<evidence type="ECO:0000259" key="1">
    <source>
        <dbReference type="Pfam" id="PF01609"/>
    </source>
</evidence>
<protein>
    <submittedName>
        <fullName evidence="3">Uncharacterized protein y4sN</fullName>
    </submittedName>
</protein>
<evidence type="ECO:0000259" key="2">
    <source>
        <dbReference type="Pfam" id="PF13340"/>
    </source>
</evidence>
<dbReference type="Proteomes" id="UP001174909">
    <property type="component" value="Unassembled WGS sequence"/>
</dbReference>
<reference evidence="3" key="1">
    <citation type="submission" date="2023-03" db="EMBL/GenBank/DDBJ databases">
        <authorList>
            <person name="Steffen K."/>
            <person name="Cardenas P."/>
        </authorList>
    </citation>
    <scope>NUCLEOTIDE SEQUENCE</scope>
</reference>
<dbReference type="Pfam" id="PF01609">
    <property type="entry name" value="DDE_Tnp_1"/>
    <property type="match status" value="1"/>
</dbReference>